<evidence type="ECO:0000313" key="1">
    <source>
        <dbReference type="EMBL" id="QVI23740.1"/>
    </source>
</evidence>
<gene>
    <name evidence="1" type="ORF">KHQ06_13475</name>
</gene>
<keyword evidence="2" id="KW-1185">Reference proteome</keyword>
<reference evidence="1 2" key="1">
    <citation type="submission" date="2021-04" db="EMBL/GenBank/DDBJ databases">
        <title>Nocardia tengchongensis.</title>
        <authorList>
            <person name="Zhuang k."/>
            <person name="Ran Y."/>
            <person name="Li W."/>
        </authorList>
    </citation>
    <scope>NUCLEOTIDE SEQUENCE [LARGE SCALE GENOMIC DNA]</scope>
    <source>
        <strain evidence="1 2">CFH S0057</strain>
    </source>
</reference>
<protein>
    <recommendedName>
        <fullName evidence="3">Transcription regulator AsnC/Lrp ligand binding domain-containing protein</fullName>
    </recommendedName>
</protein>
<dbReference type="Proteomes" id="UP000683310">
    <property type="component" value="Chromosome"/>
</dbReference>
<accession>A0ABX8D017</accession>
<dbReference type="EMBL" id="CP074371">
    <property type="protein sequence ID" value="QVI23740.1"/>
    <property type="molecule type" value="Genomic_DNA"/>
</dbReference>
<evidence type="ECO:0008006" key="3">
    <source>
        <dbReference type="Google" id="ProtNLM"/>
    </source>
</evidence>
<evidence type="ECO:0000313" key="2">
    <source>
        <dbReference type="Proteomes" id="UP000683310"/>
    </source>
</evidence>
<dbReference type="InterPro" id="IPR011008">
    <property type="entry name" value="Dimeric_a/b-barrel"/>
</dbReference>
<organism evidence="1 2">
    <name type="scientific">Nocardia tengchongensis</name>
    <dbReference type="NCBI Taxonomy" id="2055889"/>
    <lineage>
        <taxon>Bacteria</taxon>
        <taxon>Bacillati</taxon>
        <taxon>Actinomycetota</taxon>
        <taxon>Actinomycetes</taxon>
        <taxon>Mycobacteriales</taxon>
        <taxon>Nocardiaceae</taxon>
        <taxon>Nocardia</taxon>
    </lineage>
</organism>
<name>A0ABX8D017_9NOCA</name>
<dbReference type="Gene3D" id="3.30.70.920">
    <property type="match status" value="1"/>
</dbReference>
<sequence length="63" mass="6582">MSRGSTTGRTNLIAEALCPDPAALHRYLTHRLGSFDAIHALETTPVLATVKATGAPSPLGVRV</sequence>
<dbReference type="SUPFAM" id="SSF54909">
    <property type="entry name" value="Dimeric alpha+beta barrel"/>
    <property type="match status" value="1"/>
</dbReference>
<proteinExistence type="predicted"/>
<dbReference type="RefSeq" id="WP_213559808.1">
    <property type="nucleotide sequence ID" value="NZ_JBHZDX010000006.1"/>
</dbReference>